<sequence length="73" mass="8714">MKRLDNDRELDNMRNDPDNYIWGIFYFNPKDYRVILPKRNRFLGWTLNFAKAESYLILLILVAAGYVLGHMFG</sequence>
<comment type="caution">
    <text evidence="2">The sequence shown here is derived from an EMBL/GenBank/DDBJ whole genome shotgun (WGS) entry which is preliminary data.</text>
</comment>
<evidence type="ECO:0008006" key="4">
    <source>
        <dbReference type="Google" id="ProtNLM"/>
    </source>
</evidence>
<organism evidence="2 3">
    <name type="scientific">Gaoshiqia sediminis</name>
    <dbReference type="NCBI Taxonomy" id="2986998"/>
    <lineage>
        <taxon>Bacteria</taxon>
        <taxon>Pseudomonadati</taxon>
        <taxon>Bacteroidota</taxon>
        <taxon>Bacteroidia</taxon>
        <taxon>Marinilabiliales</taxon>
        <taxon>Prolixibacteraceae</taxon>
        <taxon>Gaoshiqia</taxon>
    </lineage>
</organism>
<accession>A0AA42C4N6</accession>
<evidence type="ECO:0000313" key="2">
    <source>
        <dbReference type="EMBL" id="MCW0481968.1"/>
    </source>
</evidence>
<dbReference type="EMBL" id="JAPAAF010000004">
    <property type="protein sequence ID" value="MCW0481968.1"/>
    <property type="molecule type" value="Genomic_DNA"/>
</dbReference>
<protein>
    <recommendedName>
        <fullName evidence="4">DUF5808 domain-containing protein</fullName>
    </recommendedName>
</protein>
<feature type="transmembrane region" description="Helical" evidence="1">
    <location>
        <begin position="55"/>
        <end position="72"/>
    </location>
</feature>
<keyword evidence="1" id="KW-0812">Transmembrane</keyword>
<evidence type="ECO:0000256" key="1">
    <source>
        <dbReference type="SAM" id="Phobius"/>
    </source>
</evidence>
<dbReference type="Proteomes" id="UP001163821">
    <property type="component" value="Unassembled WGS sequence"/>
</dbReference>
<name>A0AA42C4N6_9BACT</name>
<reference evidence="2" key="1">
    <citation type="submission" date="2022-10" db="EMBL/GenBank/DDBJ databases">
        <title>Gaoshiqiia sediminis gen. nov., sp. nov., isolated from coastal sediment.</title>
        <authorList>
            <person name="Yu W.X."/>
            <person name="Mu D.S."/>
            <person name="Du J.Z."/>
            <person name="Liang Y.Q."/>
        </authorList>
    </citation>
    <scope>NUCLEOTIDE SEQUENCE</scope>
    <source>
        <strain evidence="2">A06</strain>
    </source>
</reference>
<keyword evidence="1" id="KW-1133">Transmembrane helix</keyword>
<keyword evidence="3" id="KW-1185">Reference proteome</keyword>
<proteinExistence type="predicted"/>
<evidence type="ECO:0000313" key="3">
    <source>
        <dbReference type="Proteomes" id="UP001163821"/>
    </source>
</evidence>
<dbReference type="AlphaFoldDB" id="A0AA42C4N6"/>
<dbReference type="RefSeq" id="WP_282590577.1">
    <property type="nucleotide sequence ID" value="NZ_JAPAAF010000004.1"/>
</dbReference>
<gene>
    <name evidence="2" type="ORF">N2K84_04440</name>
</gene>
<keyword evidence="1" id="KW-0472">Membrane</keyword>